<comment type="caution">
    <text evidence="3">The sequence shown here is derived from an EMBL/GenBank/DDBJ whole genome shotgun (WGS) entry which is preliminary data.</text>
</comment>
<keyword evidence="4" id="KW-1185">Reference proteome</keyword>
<gene>
    <name evidence="3" type="ORF">GCM10022254_50620</name>
</gene>
<evidence type="ECO:0000313" key="3">
    <source>
        <dbReference type="EMBL" id="GAA4237706.1"/>
    </source>
</evidence>
<dbReference type="InterPro" id="IPR016084">
    <property type="entry name" value="Haem_Oase-like_multi-hlx"/>
</dbReference>
<dbReference type="EMBL" id="BAABAS010000019">
    <property type="protein sequence ID" value="GAA4237706.1"/>
    <property type="molecule type" value="Genomic_DNA"/>
</dbReference>
<evidence type="ECO:0000259" key="2">
    <source>
        <dbReference type="Pfam" id="PF03070"/>
    </source>
</evidence>
<proteinExistence type="predicted"/>
<reference evidence="4" key="1">
    <citation type="journal article" date="2019" name="Int. J. Syst. Evol. Microbiol.">
        <title>The Global Catalogue of Microorganisms (GCM) 10K type strain sequencing project: providing services to taxonomists for standard genome sequencing and annotation.</title>
        <authorList>
            <consortium name="The Broad Institute Genomics Platform"/>
            <consortium name="The Broad Institute Genome Sequencing Center for Infectious Disease"/>
            <person name="Wu L."/>
            <person name="Ma J."/>
        </authorList>
    </citation>
    <scope>NUCLEOTIDE SEQUENCE [LARGE SCALE GENOMIC DNA]</scope>
    <source>
        <strain evidence="4">JCM 17440</strain>
    </source>
</reference>
<evidence type="ECO:0000256" key="1">
    <source>
        <dbReference type="ARBA" id="ARBA00004948"/>
    </source>
</evidence>
<sequence length="222" mass="24443">MTRHSAAELVGRARRELADATVPNRFVETLETGGMPRERLFWLAGEEYRIVRSDRRSFALLAARFPEAPTGEMFLGLAQAEGHALTLLTQFATALGESEKNLSAYEPKPFAQAYPAYLAQRAAFGTASEVALAMLANLEEWGAYCSRTARALHAQYGFDEQDVAFFMFFAETPPGFEKQALDVIAAGLDAGDDPEDTVRAARLLHAYETSFWEALSEGLPLP</sequence>
<dbReference type="RefSeq" id="WP_344900840.1">
    <property type="nucleotide sequence ID" value="NZ_BAABAS010000019.1"/>
</dbReference>
<accession>A0ABP8CCT5</accession>
<evidence type="ECO:0000313" key="4">
    <source>
        <dbReference type="Proteomes" id="UP001501710"/>
    </source>
</evidence>
<organism evidence="3 4">
    <name type="scientific">Actinomadura meridiana</name>
    <dbReference type="NCBI Taxonomy" id="559626"/>
    <lineage>
        <taxon>Bacteria</taxon>
        <taxon>Bacillati</taxon>
        <taxon>Actinomycetota</taxon>
        <taxon>Actinomycetes</taxon>
        <taxon>Streptosporangiales</taxon>
        <taxon>Thermomonosporaceae</taxon>
        <taxon>Actinomadura</taxon>
    </lineage>
</organism>
<protein>
    <recommendedName>
        <fullName evidence="2">Thiaminase-2/PQQC domain-containing protein</fullName>
    </recommendedName>
</protein>
<dbReference type="Pfam" id="PF03070">
    <property type="entry name" value="TENA_THI-4"/>
    <property type="match status" value="1"/>
</dbReference>
<dbReference type="SUPFAM" id="SSF48613">
    <property type="entry name" value="Heme oxygenase-like"/>
    <property type="match status" value="1"/>
</dbReference>
<dbReference type="Gene3D" id="1.20.910.10">
    <property type="entry name" value="Heme oxygenase-like"/>
    <property type="match status" value="1"/>
</dbReference>
<name>A0ABP8CCT5_9ACTN</name>
<feature type="domain" description="Thiaminase-2/PQQC" evidence="2">
    <location>
        <begin position="26"/>
        <end position="153"/>
    </location>
</feature>
<comment type="pathway">
    <text evidence="1">Cofactor biosynthesis; thiamine diphosphate biosynthesis.</text>
</comment>
<dbReference type="Proteomes" id="UP001501710">
    <property type="component" value="Unassembled WGS sequence"/>
</dbReference>
<dbReference type="InterPro" id="IPR004305">
    <property type="entry name" value="Thiaminase-2/PQQC"/>
</dbReference>